<gene>
    <name evidence="1" type="ORF">SDC9_196160</name>
</gene>
<comment type="caution">
    <text evidence="1">The sequence shown here is derived from an EMBL/GenBank/DDBJ whole genome shotgun (WGS) entry which is preliminary data.</text>
</comment>
<dbReference type="AlphaFoldDB" id="A0A645IBN0"/>
<dbReference type="InterPro" id="IPR025352">
    <property type="entry name" value="DUF4256"/>
</dbReference>
<protein>
    <recommendedName>
        <fullName evidence="2">DUF4256 domain-containing protein</fullName>
    </recommendedName>
</protein>
<sequence>MDARKANKPASSALDIAAEIGVSMLTEEEYRFLQTLGEFDRKTSSWVATPKEIRSLGGALFCDRRYNHVFTYHNGADSYYGVRGFRAKLAI</sequence>
<dbReference type="Pfam" id="PF14066">
    <property type="entry name" value="DUF4256"/>
    <property type="match status" value="1"/>
</dbReference>
<reference evidence="1" key="1">
    <citation type="submission" date="2019-08" db="EMBL/GenBank/DDBJ databases">
        <authorList>
            <person name="Kucharzyk K."/>
            <person name="Murdoch R.W."/>
            <person name="Higgins S."/>
            <person name="Loffler F."/>
        </authorList>
    </citation>
    <scope>NUCLEOTIDE SEQUENCE</scope>
</reference>
<evidence type="ECO:0000313" key="1">
    <source>
        <dbReference type="EMBL" id="MPN48550.1"/>
    </source>
</evidence>
<accession>A0A645IBN0</accession>
<name>A0A645IBN0_9ZZZZ</name>
<dbReference type="EMBL" id="VSSQ01110987">
    <property type="protein sequence ID" value="MPN48550.1"/>
    <property type="molecule type" value="Genomic_DNA"/>
</dbReference>
<evidence type="ECO:0008006" key="2">
    <source>
        <dbReference type="Google" id="ProtNLM"/>
    </source>
</evidence>
<organism evidence="1">
    <name type="scientific">bioreactor metagenome</name>
    <dbReference type="NCBI Taxonomy" id="1076179"/>
    <lineage>
        <taxon>unclassified sequences</taxon>
        <taxon>metagenomes</taxon>
        <taxon>ecological metagenomes</taxon>
    </lineage>
</organism>
<proteinExistence type="predicted"/>